<keyword evidence="3" id="KW-0614">Plasmid</keyword>
<dbReference type="Pfam" id="PF02515">
    <property type="entry name" value="CoA_transf_3"/>
    <property type="match status" value="1"/>
</dbReference>
<accession>A0A0C6FAW1</accession>
<dbReference type="InterPro" id="IPR050483">
    <property type="entry name" value="CoA-transferase_III_domain"/>
</dbReference>
<dbReference type="PANTHER" id="PTHR48207">
    <property type="entry name" value="SUCCINATE--HYDROXYMETHYLGLUTARATE COA-TRANSFERASE"/>
    <property type="match status" value="1"/>
</dbReference>
<evidence type="ECO:0000256" key="1">
    <source>
        <dbReference type="ARBA" id="ARBA00022679"/>
    </source>
</evidence>
<dbReference type="InterPro" id="IPR044855">
    <property type="entry name" value="CoA-Trfase_III_dom3_sf"/>
</dbReference>
<reference evidence="4" key="2">
    <citation type="submission" date="2015-01" db="EMBL/GenBank/DDBJ databases">
        <title>Complete genome sequence of Methylobacterium aquaticum strain 22A.</title>
        <authorList>
            <person name="Tani A."/>
            <person name="Ogura Y."/>
            <person name="Hayashi T."/>
        </authorList>
    </citation>
    <scope>NUCLEOTIDE SEQUENCE [LARGE SCALE GENOMIC DNA]</scope>
    <source>
        <strain evidence="4">MA-22A</strain>
        <plasmid evidence="4">Plasmid pMaq22A_2p DNA</plasmid>
    </source>
</reference>
<geneLocation type="plasmid" evidence="4">
    <name>pMaq22A_2p DNA</name>
</geneLocation>
<dbReference type="PATRIC" id="fig|270351.10.peg.7003"/>
<dbReference type="Gene3D" id="3.40.50.10540">
    <property type="entry name" value="Crotonobetainyl-coa:carnitine coa-transferase, domain 1"/>
    <property type="match status" value="1"/>
</dbReference>
<sequence length="435" mass="46242">MDGRRAALAGAEQTRAAAGQEAKPLSALRGPLHGLTVLDLSRVLAGPWASQILGDLGAEVWKIERPETGDDTRLWGPPFMQGPDGPSDAAYYLCANRNKRSVAIDFSTPEGATLVRRLAERADIVVENFKTGALARYGLDYASLSADNPGLIYCSVTGFGQTGPYASRGGYDFLIQGMSGLMSVTGRPDDEPGAGPIKVGLPVSDLFTGLYAATAILAALHHRTATGEGQHIDCALLDSQVAVLVNQGMNHIVGGLTPGRLGNSHPNVVPYREFQTADGHVLVACGNDGQFRNLCDLLNLPDLAADPRFRDNVGRLRDRRELEATLGAAIRQWTSGDFFAAMEARGVPGGPINRIDQILADPQVAARGLLKRMERSDGTPVTVIGYPSQLSRTPATYRIAPQSLGASTAEVLALLGVDEAERAALRDKGIIRDGR</sequence>
<dbReference type="GO" id="GO:0008410">
    <property type="term" value="F:CoA-transferase activity"/>
    <property type="evidence" value="ECO:0007669"/>
    <property type="project" value="TreeGrafter"/>
</dbReference>
<dbReference type="SUPFAM" id="SSF89796">
    <property type="entry name" value="CoA-transferase family III (CaiB/BaiF)"/>
    <property type="match status" value="1"/>
</dbReference>
<evidence type="ECO:0000313" key="3">
    <source>
        <dbReference type="EMBL" id="BAQ49876.1"/>
    </source>
</evidence>
<name>A0A0C6FAW1_9HYPH</name>
<dbReference type="KEGG" id="maqu:Maq22A_2p40380"/>
<protein>
    <submittedName>
        <fullName evidence="3">CoA-transferase</fullName>
    </submittedName>
</protein>
<dbReference type="EMBL" id="AP014706">
    <property type="protein sequence ID" value="BAQ49876.1"/>
    <property type="molecule type" value="Genomic_DNA"/>
</dbReference>
<dbReference type="PANTHER" id="PTHR48207:SF3">
    <property type="entry name" value="SUCCINATE--HYDROXYMETHYLGLUTARATE COA-TRANSFERASE"/>
    <property type="match status" value="1"/>
</dbReference>
<gene>
    <name evidence="3" type="ORF">Maq22A_2p40380</name>
</gene>
<organism evidence="3 4">
    <name type="scientific">Methylobacterium aquaticum</name>
    <dbReference type="NCBI Taxonomy" id="270351"/>
    <lineage>
        <taxon>Bacteria</taxon>
        <taxon>Pseudomonadati</taxon>
        <taxon>Pseudomonadota</taxon>
        <taxon>Alphaproteobacteria</taxon>
        <taxon>Hyphomicrobiales</taxon>
        <taxon>Methylobacteriaceae</taxon>
        <taxon>Methylobacterium</taxon>
    </lineage>
</organism>
<evidence type="ECO:0000256" key="2">
    <source>
        <dbReference type="SAM" id="MobiDB-lite"/>
    </source>
</evidence>
<evidence type="ECO:0000313" key="4">
    <source>
        <dbReference type="Proteomes" id="UP000061432"/>
    </source>
</evidence>
<dbReference type="Proteomes" id="UP000061432">
    <property type="component" value="Plasmid pMaq22A_2p"/>
</dbReference>
<feature type="region of interest" description="Disordered" evidence="2">
    <location>
        <begin position="1"/>
        <end position="22"/>
    </location>
</feature>
<proteinExistence type="predicted"/>
<dbReference type="Gene3D" id="3.30.1540.10">
    <property type="entry name" value="formyl-coa transferase, domain 3"/>
    <property type="match status" value="1"/>
</dbReference>
<reference evidence="3 4" key="1">
    <citation type="journal article" date="2015" name="Genome Announc.">
        <title>Complete Genome Sequence of Methylobacterium aquaticum Strain 22A, Isolated from Racomitrium japonicum Moss.</title>
        <authorList>
            <person name="Tani A."/>
            <person name="Ogura Y."/>
            <person name="Hayashi T."/>
            <person name="Kimbara K."/>
        </authorList>
    </citation>
    <scope>NUCLEOTIDE SEQUENCE [LARGE SCALE GENOMIC DNA]</scope>
    <source>
        <strain evidence="3 4">MA-22A</strain>
        <plasmid evidence="4">Plasmid pMaq22A_2p DNA</plasmid>
    </source>
</reference>
<keyword evidence="1 3" id="KW-0808">Transferase</keyword>
<dbReference type="AlphaFoldDB" id="A0A0C6FAW1"/>
<dbReference type="InterPro" id="IPR023606">
    <property type="entry name" value="CoA-Trfase_III_dom_1_sf"/>
</dbReference>
<dbReference type="InterPro" id="IPR003673">
    <property type="entry name" value="CoA-Trfase_fam_III"/>
</dbReference>